<dbReference type="EMBL" id="NHYE01000514">
    <property type="protein sequence ID" value="PPR05183.1"/>
    <property type="molecule type" value="Genomic_DNA"/>
</dbReference>
<dbReference type="InParanoid" id="A0A409YQ99"/>
<evidence type="ECO:0000313" key="1">
    <source>
        <dbReference type="EMBL" id="PPR05183.1"/>
    </source>
</evidence>
<keyword evidence="2" id="KW-1185">Reference proteome</keyword>
<dbReference type="OrthoDB" id="2788229at2759"/>
<comment type="caution">
    <text evidence="1">The sequence shown here is derived from an EMBL/GenBank/DDBJ whole genome shotgun (WGS) entry which is preliminary data.</text>
</comment>
<organism evidence="1 2">
    <name type="scientific">Gymnopilus dilepis</name>
    <dbReference type="NCBI Taxonomy" id="231916"/>
    <lineage>
        <taxon>Eukaryota</taxon>
        <taxon>Fungi</taxon>
        <taxon>Dikarya</taxon>
        <taxon>Basidiomycota</taxon>
        <taxon>Agaricomycotina</taxon>
        <taxon>Agaricomycetes</taxon>
        <taxon>Agaricomycetidae</taxon>
        <taxon>Agaricales</taxon>
        <taxon>Agaricineae</taxon>
        <taxon>Hymenogastraceae</taxon>
        <taxon>Gymnopilus</taxon>
    </lineage>
</organism>
<dbReference type="AlphaFoldDB" id="A0A409YQ99"/>
<gene>
    <name evidence="1" type="ORF">CVT26_012269</name>
</gene>
<protein>
    <submittedName>
        <fullName evidence="1">Uncharacterized protein</fullName>
    </submittedName>
</protein>
<dbReference type="Gene3D" id="3.80.10.10">
    <property type="entry name" value="Ribonuclease Inhibitor"/>
    <property type="match status" value="1"/>
</dbReference>
<proteinExistence type="predicted"/>
<accession>A0A409YQ99</accession>
<evidence type="ECO:0000313" key="2">
    <source>
        <dbReference type="Proteomes" id="UP000284706"/>
    </source>
</evidence>
<sequence length="631" mass="71299">MTSQLALPVELLEQILDDLDVSTSSGKEALSSFSRSNYAFSILCQKRLFYDVRIPLIAACASTRLHPVCYRENLQMTATKLLEVLDHSPRIATYIFTVTIAAPWRLVPGRATMTSESPMFSLYSIMPKLSSLKALTFELRSGARGPPSYWPDLEPRVRMFLTAMVENLSEINISQYSKVPSSLFTRCSRLQNVVMSDVLMDNQDTPLSGASSQLCSLEVRDGHATGEGRLSSWIMPGTCPFDITRLTTLRLFSRDFGSLPVIFSQCSRTLQVLELGLKQPRRSHGELHVELYLSLDLTEVIYSVTSQFSFSDDDPIIPNQPSPPNFSGLQSLQNLTLHSVIGRPRNRFSSMEDSYYTTIPYMASALDTLPDKPRSPTLKITFKIYIQDVEVNELESIAWPKLLGYICKERHALSGAMPIELVWDRSMKKKRVRSMYVGDNPHRKMREILDKGLALEKADFAFTSFPTMKRTSNWRQGLGLAPKCRDNNSWPEGERGRCQHWLGRSSSDRLVRLPHRYFAKIRNDYWDPWYDDEKARADVVAFTIHNANTTGGELKPGPLFSGLNVSDHQDTRGNSSHIKLYLCLRPALSWHCDIGRSINHGVSSGQVYYEWSSMPSNGEANCESGNFPSKV</sequence>
<dbReference type="InterPro" id="IPR032675">
    <property type="entry name" value="LRR_dom_sf"/>
</dbReference>
<name>A0A409YQ99_9AGAR</name>
<dbReference type="Proteomes" id="UP000284706">
    <property type="component" value="Unassembled WGS sequence"/>
</dbReference>
<reference evidence="1 2" key="1">
    <citation type="journal article" date="2018" name="Evol. Lett.">
        <title>Horizontal gene cluster transfer increased hallucinogenic mushroom diversity.</title>
        <authorList>
            <person name="Reynolds H.T."/>
            <person name="Vijayakumar V."/>
            <person name="Gluck-Thaler E."/>
            <person name="Korotkin H.B."/>
            <person name="Matheny P.B."/>
            <person name="Slot J.C."/>
        </authorList>
    </citation>
    <scope>NUCLEOTIDE SEQUENCE [LARGE SCALE GENOMIC DNA]</scope>
    <source>
        <strain evidence="1 2">SRW20</strain>
    </source>
</reference>